<feature type="region of interest" description="Disordered" evidence="1">
    <location>
        <begin position="1"/>
        <end position="110"/>
    </location>
</feature>
<feature type="compositionally biased region" description="Polar residues" evidence="1">
    <location>
        <begin position="34"/>
        <end position="44"/>
    </location>
</feature>
<dbReference type="Gene3D" id="1.20.1070.10">
    <property type="entry name" value="Rhodopsin 7-helix transmembrane proteins"/>
    <property type="match status" value="1"/>
</dbReference>
<feature type="compositionally biased region" description="Polar residues" evidence="1">
    <location>
        <begin position="73"/>
        <end position="88"/>
    </location>
</feature>
<evidence type="ECO:0000256" key="2">
    <source>
        <dbReference type="SAM" id="Phobius"/>
    </source>
</evidence>
<feature type="non-terminal residue" evidence="3">
    <location>
        <position position="1"/>
    </location>
</feature>
<dbReference type="EMBL" id="GECU01010394">
    <property type="protein sequence ID" value="JAS97312.1"/>
    <property type="molecule type" value="Transcribed_RNA"/>
</dbReference>
<reference evidence="3" key="1">
    <citation type="submission" date="2015-11" db="EMBL/GenBank/DDBJ databases">
        <title>De novo transcriptome assembly of four potential Pierce s Disease insect vectors from Arizona vineyards.</title>
        <authorList>
            <person name="Tassone E.E."/>
        </authorList>
    </citation>
    <scope>NUCLEOTIDE SEQUENCE</scope>
</reference>
<evidence type="ECO:0008006" key="4">
    <source>
        <dbReference type="Google" id="ProtNLM"/>
    </source>
</evidence>
<evidence type="ECO:0000313" key="3">
    <source>
        <dbReference type="EMBL" id="JAS97312.1"/>
    </source>
</evidence>
<gene>
    <name evidence="3" type="ORF">g.56411</name>
</gene>
<name>A0A1B6JDP8_9HEMI</name>
<accession>A0A1B6JDP8</accession>
<evidence type="ECO:0000256" key="1">
    <source>
        <dbReference type="SAM" id="MobiDB-lite"/>
    </source>
</evidence>
<organism evidence="3">
    <name type="scientific">Homalodisca liturata</name>
    <dbReference type="NCBI Taxonomy" id="320908"/>
    <lineage>
        <taxon>Eukaryota</taxon>
        <taxon>Metazoa</taxon>
        <taxon>Ecdysozoa</taxon>
        <taxon>Arthropoda</taxon>
        <taxon>Hexapoda</taxon>
        <taxon>Insecta</taxon>
        <taxon>Pterygota</taxon>
        <taxon>Neoptera</taxon>
        <taxon>Paraneoptera</taxon>
        <taxon>Hemiptera</taxon>
        <taxon>Auchenorrhyncha</taxon>
        <taxon>Membracoidea</taxon>
        <taxon>Cicadellidae</taxon>
        <taxon>Cicadellinae</taxon>
        <taxon>Proconiini</taxon>
        <taxon>Homalodisca</taxon>
    </lineage>
</organism>
<protein>
    <recommendedName>
        <fullName evidence="4">G-protein coupled receptors family 1 profile domain-containing protein</fullName>
    </recommendedName>
</protein>
<proteinExistence type="predicted"/>
<feature type="compositionally biased region" description="Low complexity" evidence="1">
    <location>
        <begin position="45"/>
        <end position="66"/>
    </location>
</feature>
<keyword evidence="2" id="KW-0812">Transmembrane</keyword>
<feature type="region of interest" description="Disordered" evidence="1">
    <location>
        <begin position="151"/>
        <end position="175"/>
    </location>
</feature>
<dbReference type="AlphaFoldDB" id="A0A1B6JDP8"/>
<keyword evidence="2" id="KW-1133">Transmembrane helix</keyword>
<keyword evidence="2" id="KW-0472">Membrane</keyword>
<sequence>KKNSVRPTDVVIITTTDEGTALSTKPPFPRRNPSFASSKLNDTESLSVSSSDTRSPSSSVKSPARPSRGHPRSSYTSESSGTVVTWESTPRRHRRGSFGAGGTVRTMIMSSPKPPILRRSATLRVPRKELTPHHGEPAGGVLFRYGSTPGISRGGGGVRGHHSRNSSVMSRTSSRHGRIIRLEQKATKVLGVVFFTFVILWAPFFV</sequence>
<feature type="transmembrane region" description="Helical" evidence="2">
    <location>
        <begin position="186"/>
        <end position="204"/>
    </location>
</feature>
<feature type="compositionally biased region" description="Polar residues" evidence="1">
    <location>
        <begin position="13"/>
        <end position="23"/>
    </location>
</feature>
<feature type="non-terminal residue" evidence="3">
    <location>
        <position position="206"/>
    </location>
</feature>